<feature type="transmembrane region" description="Helical" evidence="8">
    <location>
        <begin position="171"/>
        <end position="193"/>
    </location>
</feature>
<evidence type="ECO:0000256" key="5">
    <source>
        <dbReference type="ARBA" id="ARBA00022692"/>
    </source>
</evidence>
<dbReference type="InterPro" id="IPR036721">
    <property type="entry name" value="RCK_C_sf"/>
</dbReference>
<feature type="transmembrane region" description="Helical" evidence="8">
    <location>
        <begin position="442"/>
        <end position="463"/>
    </location>
</feature>
<dbReference type="Proteomes" id="UP000031928">
    <property type="component" value="Chromosome"/>
</dbReference>
<protein>
    <submittedName>
        <fullName evidence="10">Putative transporter</fullName>
    </submittedName>
</protein>
<feature type="transmembrane region" description="Helical" evidence="8">
    <location>
        <begin position="16"/>
        <end position="36"/>
    </location>
</feature>
<dbReference type="Pfam" id="PF06826">
    <property type="entry name" value="Asp-Al_Ex"/>
    <property type="match status" value="2"/>
</dbReference>
<evidence type="ECO:0000259" key="9">
    <source>
        <dbReference type="PROSITE" id="PS51202"/>
    </source>
</evidence>
<evidence type="ECO:0000256" key="4">
    <source>
        <dbReference type="ARBA" id="ARBA00022475"/>
    </source>
</evidence>
<dbReference type="GO" id="GO:0008324">
    <property type="term" value="F:monoatomic cation transmembrane transporter activity"/>
    <property type="evidence" value="ECO:0007669"/>
    <property type="project" value="InterPro"/>
</dbReference>
<feature type="transmembrane region" description="Helical" evidence="8">
    <location>
        <begin position="534"/>
        <end position="553"/>
    </location>
</feature>
<comment type="similarity">
    <text evidence="2">Belongs to the AAE transporter (TC 2.A.81) family.</text>
</comment>
<dbReference type="InterPro" id="IPR006037">
    <property type="entry name" value="RCK_C"/>
</dbReference>
<dbReference type="PANTHER" id="PTHR30445:SF3">
    <property type="entry name" value="TRANSPORT PROTEIN YIDE-RELATED"/>
    <property type="match status" value="1"/>
</dbReference>
<evidence type="ECO:0000256" key="7">
    <source>
        <dbReference type="ARBA" id="ARBA00023136"/>
    </source>
</evidence>
<keyword evidence="7 8" id="KW-0472">Membrane</keyword>
<feature type="transmembrane region" description="Helical" evidence="8">
    <location>
        <begin position="105"/>
        <end position="125"/>
    </location>
</feature>
<dbReference type="SUPFAM" id="SSF116726">
    <property type="entry name" value="TrkA C-terminal domain-like"/>
    <property type="match status" value="1"/>
</dbReference>
<dbReference type="STRING" id="1224162.B840_08575"/>
<dbReference type="GO" id="GO:0006813">
    <property type="term" value="P:potassium ion transport"/>
    <property type="evidence" value="ECO:0007669"/>
    <property type="project" value="InterPro"/>
</dbReference>
<reference evidence="10 11" key="1">
    <citation type="submission" date="2014-05" db="EMBL/GenBank/DDBJ databases">
        <title>Complete genome sequence of Corynebacterium marinum DSM 44953.</title>
        <authorList>
            <person name="Schaffert L."/>
            <person name="Albersmeier A."/>
            <person name="Kalinowski J."/>
            <person name="Ruckert C."/>
        </authorList>
    </citation>
    <scope>NUCLEOTIDE SEQUENCE [LARGE SCALE GENOMIC DNA]</scope>
    <source>
        <strain evidence="10 11">DSM 44953</strain>
    </source>
</reference>
<feature type="transmembrane region" description="Helical" evidence="8">
    <location>
        <begin position="469"/>
        <end position="489"/>
    </location>
</feature>
<dbReference type="PROSITE" id="PS51202">
    <property type="entry name" value="RCK_C"/>
    <property type="match status" value="2"/>
</dbReference>
<dbReference type="Pfam" id="PF02080">
    <property type="entry name" value="TrkA_C"/>
    <property type="match status" value="1"/>
</dbReference>
<evidence type="ECO:0000256" key="6">
    <source>
        <dbReference type="ARBA" id="ARBA00022989"/>
    </source>
</evidence>
<proteinExistence type="inferred from homology"/>
<evidence type="ECO:0000313" key="10">
    <source>
        <dbReference type="EMBL" id="AJK69313.1"/>
    </source>
</evidence>
<feature type="transmembrane region" description="Helical" evidence="8">
    <location>
        <begin position="496"/>
        <end position="514"/>
    </location>
</feature>
<sequence length="554" mass="58670">MLLRLPGGRVWHDDQVTIFVENPLLALLLIMAVGLFIGRIRVFGFQLGVAAVLFVGLVMAAVEPAIQIPPLIYVVGLSLFVYTIGLESGHDFFATFRSKGLRNNALAVGIFLAVTAAAFGLVKLFDIGAVTGAGLFTGALTNTPAMAAVVDALPSLITDAGELRTAESLPLVAYSLTYPLGVIIVILAIAVTAKAFKVDHRQEAIDHGVAVHELYTRRILVRREDLGAIVELPEDLGLEVIVSRLEREGTQRLPGRSAWAKKGDVLSVVGTAEELDRAAELIGEALPGEPAHGHDLDYRRIFVSNEDLVGIPLSRLRPQLSGLLITRVRRGDHDMVATPETILQLGDRVRVVAAHDRMGKVTRLFGDSYRRLSDVNLLPLVAGLTIGVAVGLIALPLPGGATLKLGSAGGPLVVALILGALGRTGRIVWQVPYGANLALRQIGITLFLAAIGTTAGAGFRAALSDPTSLTIIGVGALVTLLISVLVLVVGHKVMHLSFGETAGILAGMQTHPAVLSYVNDVTRNDLPGQGYTSVYPVSMVAKILLAQVLLFLLI</sequence>
<dbReference type="HOGENOM" id="CLU_035023_3_0_11"/>
<dbReference type="GO" id="GO:0005886">
    <property type="term" value="C:plasma membrane"/>
    <property type="evidence" value="ECO:0007669"/>
    <property type="project" value="UniProtKB-SubCell"/>
</dbReference>
<organism evidence="10 11">
    <name type="scientific">Corynebacterium marinum DSM 44953</name>
    <dbReference type="NCBI Taxonomy" id="1224162"/>
    <lineage>
        <taxon>Bacteria</taxon>
        <taxon>Bacillati</taxon>
        <taxon>Actinomycetota</taxon>
        <taxon>Actinomycetes</taxon>
        <taxon>Mycobacteriales</taxon>
        <taxon>Corynebacteriaceae</taxon>
        <taxon>Corynebacterium</taxon>
    </lineage>
</organism>
<evidence type="ECO:0000256" key="1">
    <source>
        <dbReference type="ARBA" id="ARBA00004651"/>
    </source>
</evidence>
<evidence type="ECO:0000256" key="8">
    <source>
        <dbReference type="SAM" id="Phobius"/>
    </source>
</evidence>
<dbReference type="NCBIfam" id="TIGR01625">
    <property type="entry name" value="YidE_YbjL_dupl"/>
    <property type="match status" value="2"/>
</dbReference>
<keyword evidence="3" id="KW-0813">Transport</keyword>
<feature type="transmembrane region" description="Helical" evidence="8">
    <location>
        <begin position="68"/>
        <end position="85"/>
    </location>
</feature>
<dbReference type="Gene3D" id="3.30.70.1450">
    <property type="entry name" value="Regulator of K+ conductance, C-terminal domain"/>
    <property type="match status" value="1"/>
</dbReference>
<keyword evidence="6 8" id="KW-1133">Transmembrane helix</keyword>
<dbReference type="InterPro" id="IPR050144">
    <property type="entry name" value="AAE_transporter"/>
</dbReference>
<keyword evidence="4" id="KW-1003">Cell membrane</keyword>
<accession>A0A0B6TN28</accession>
<keyword evidence="11" id="KW-1185">Reference proteome</keyword>
<feature type="domain" description="RCK C-terminal" evidence="9">
    <location>
        <begin position="202"/>
        <end position="284"/>
    </location>
</feature>
<dbReference type="KEGG" id="cmq:B840_08575"/>
<comment type="subcellular location">
    <subcellularLocation>
        <location evidence="1">Cell membrane</location>
        <topology evidence="1">Multi-pass membrane protein</topology>
    </subcellularLocation>
</comment>
<evidence type="ECO:0000313" key="11">
    <source>
        <dbReference type="Proteomes" id="UP000031928"/>
    </source>
</evidence>
<dbReference type="PANTHER" id="PTHR30445">
    <property type="entry name" value="K(+)_H(+) ANTIPORTER SUBUNIT KHTT"/>
    <property type="match status" value="1"/>
</dbReference>
<evidence type="ECO:0000256" key="3">
    <source>
        <dbReference type="ARBA" id="ARBA00022448"/>
    </source>
</evidence>
<keyword evidence="5 8" id="KW-0812">Transmembrane</keyword>
<dbReference type="AlphaFoldDB" id="A0A0B6TN28"/>
<gene>
    <name evidence="10" type="ORF">B840_08575</name>
</gene>
<evidence type="ECO:0000256" key="2">
    <source>
        <dbReference type="ARBA" id="ARBA00009854"/>
    </source>
</evidence>
<dbReference type="InterPro" id="IPR006512">
    <property type="entry name" value="YidE_YbjL"/>
</dbReference>
<name>A0A0B6TN28_9CORY</name>
<feature type="transmembrane region" description="Helical" evidence="8">
    <location>
        <begin position="377"/>
        <end position="397"/>
    </location>
</feature>
<dbReference type="EMBL" id="CP007790">
    <property type="protein sequence ID" value="AJK69313.1"/>
    <property type="molecule type" value="Genomic_DNA"/>
</dbReference>
<feature type="transmembrane region" description="Helical" evidence="8">
    <location>
        <begin position="403"/>
        <end position="421"/>
    </location>
</feature>
<feature type="domain" description="RCK C-terminal" evidence="9">
    <location>
        <begin position="286"/>
        <end position="367"/>
    </location>
</feature>
<feature type="transmembrane region" description="Helical" evidence="8">
    <location>
        <begin position="43"/>
        <end position="62"/>
    </location>
</feature>